<evidence type="ECO:0000256" key="8">
    <source>
        <dbReference type="ARBA" id="ARBA00030242"/>
    </source>
</evidence>
<dbReference type="Pfam" id="PF16420">
    <property type="entry name" value="ATG7_N"/>
    <property type="match status" value="2"/>
</dbReference>
<evidence type="ECO:0000256" key="1">
    <source>
        <dbReference type="ARBA" id="ARBA00010931"/>
    </source>
</evidence>
<keyword evidence="4" id="KW-0813">Transport</keyword>
<sequence>MAQPGEVLRFSPLQSVVDVSFLSELSEYKLNVLKLSEEPVEITGYFSPNRYDSVPARLQLDVSSLRPDASTRLDCHAAPGRLLLFNTVEGFRGADKAALMRQAAAEVWRDVVSGAAEAEPWRLTRFLLLVHGDLKHYKFHYWFAFPALKPPRPFTLSAPPTPLAEALPPAAVELISAACTAWRYPPAGAPASSPPPAAADSSTTPAAAPQPTAPAPPSSAPPSSRSSSSSRPHAKVLTRSPAPFWLLSSPQPDFSRDVQSHPLSHWGALRAGGNIAAAATAREAPSETLSQQQQDQQQEQEPQQQQQQQQQGPGAEGAQQLPLHVLLVFSDASHQPAHPAWQLRNALLMAAARWRVGRLRVLCLRESSRGGGRLDPRRSVLMEVDLPAMG</sequence>
<protein>
    <recommendedName>
        <fullName evidence="2">Ubiquitin-like modifier-activating enzyme ATG7</fullName>
    </recommendedName>
    <alternativeName>
        <fullName evidence="7 9">ATG12-activating enzyme E1 ATG7</fullName>
    </alternativeName>
    <alternativeName>
        <fullName evidence="8">Autophagy-related protein 7</fullName>
    </alternativeName>
    <alternativeName>
        <fullName evidence="3">Ubiquitin-like modifier-activating enzyme atg7</fullName>
    </alternativeName>
</protein>
<evidence type="ECO:0000313" key="13">
    <source>
        <dbReference type="Proteomes" id="UP001054857"/>
    </source>
</evidence>
<feature type="compositionally biased region" description="Low complexity" evidence="10">
    <location>
        <begin position="198"/>
        <end position="210"/>
    </location>
</feature>
<evidence type="ECO:0000256" key="7">
    <source>
        <dbReference type="ARBA" id="ARBA00029897"/>
    </source>
</evidence>
<dbReference type="Gene3D" id="3.40.140.70">
    <property type="entry name" value="Ubiquitin-like modifier-activating enzyme ATG7 N-terminal domain"/>
    <property type="match status" value="1"/>
</dbReference>
<name>A0AAD3DGL4_9CHLO</name>
<evidence type="ECO:0000256" key="2">
    <source>
        <dbReference type="ARBA" id="ARBA00017647"/>
    </source>
</evidence>
<keyword evidence="6" id="KW-0072">Autophagy</keyword>
<evidence type="ECO:0000256" key="3">
    <source>
        <dbReference type="ARBA" id="ARBA00018730"/>
    </source>
</evidence>
<dbReference type="InterPro" id="IPR042522">
    <property type="entry name" value="Atg7_N_1"/>
</dbReference>
<evidence type="ECO:0000256" key="6">
    <source>
        <dbReference type="ARBA" id="ARBA00023006"/>
    </source>
</evidence>
<evidence type="ECO:0000256" key="10">
    <source>
        <dbReference type="SAM" id="MobiDB-lite"/>
    </source>
</evidence>
<gene>
    <name evidence="12" type="ORF">Agub_g2098</name>
</gene>
<dbReference type="Proteomes" id="UP001054857">
    <property type="component" value="Unassembled WGS sequence"/>
</dbReference>
<feature type="domain" description="Ubiquitin-like modifier-activating enzyme Atg7 N-terminal" evidence="11">
    <location>
        <begin position="318"/>
        <end position="387"/>
    </location>
</feature>
<evidence type="ECO:0000259" key="11">
    <source>
        <dbReference type="Pfam" id="PF16420"/>
    </source>
</evidence>
<evidence type="ECO:0000256" key="5">
    <source>
        <dbReference type="ARBA" id="ARBA00022927"/>
    </source>
</evidence>
<dbReference type="Gene3D" id="3.40.140.100">
    <property type="entry name" value="Ubiquitin-like modifier-activating enzyme ATG7 C-terminal domain"/>
    <property type="match status" value="1"/>
</dbReference>
<keyword evidence="5" id="KW-0653">Protein transport</keyword>
<organism evidence="12 13">
    <name type="scientific">Astrephomene gubernaculifera</name>
    <dbReference type="NCBI Taxonomy" id="47775"/>
    <lineage>
        <taxon>Eukaryota</taxon>
        <taxon>Viridiplantae</taxon>
        <taxon>Chlorophyta</taxon>
        <taxon>core chlorophytes</taxon>
        <taxon>Chlorophyceae</taxon>
        <taxon>CS clade</taxon>
        <taxon>Chlamydomonadales</taxon>
        <taxon>Astrephomenaceae</taxon>
        <taxon>Astrephomene</taxon>
    </lineage>
</organism>
<comment type="similarity">
    <text evidence="1">Belongs to the ATG7 family.</text>
</comment>
<comment type="caution">
    <text evidence="12">The sequence shown here is derived from an EMBL/GenBank/DDBJ whole genome shotgun (WGS) entry which is preliminary data.</text>
</comment>
<dbReference type="InterPro" id="IPR042523">
    <property type="entry name" value="Atg7_N_2"/>
</dbReference>
<dbReference type="GO" id="GO:0015031">
    <property type="term" value="P:protein transport"/>
    <property type="evidence" value="ECO:0007669"/>
    <property type="project" value="UniProtKB-KW"/>
</dbReference>
<keyword evidence="13" id="KW-1185">Reference proteome</keyword>
<evidence type="ECO:0000256" key="9">
    <source>
        <dbReference type="ARBA" id="ARBA00032823"/>
    </source>
</evidence>
<dbReference type="AlphaFoldDB" id="A0AAD3DGL4"/>
<feature type="domain" description="Ubiquitin-like modifier-activating enzyme Atg7 N-terminal" evidence="11">
    <location>
        <begin position="8"/>
        <end position="184"/>
    </location>
</feature>
<proteinExistence type="inferred from homology"/>
<feature type="compositionally biased region" description="Low complexity" evidence="10">
    <location>
        <begin position="291"/>
        <end position="317"/>
    </location>
</feature>
<feature type="compositionally biased region" description="Low complexity" evidence="10">
    <location>
        <begin position="221"/>
        <end position="231"/>
    </location>
</feature>
<dbReference type="GO" id="GO:0006914">
    <property type="term" value="P:autophagy"/>
    <property type="evidence" value="ECO:0007669"/>
    <property type="project" value="UniProtKB-KW"/>
</dbReference>
<evidence type="ECO:0000313" key="12">
    <source>
        <dbReference type="EMBL" id="GFR41415.1"/>
    </source>
</evidence>
<reference evidence="12 13" key="1">
    <citation type="journal article" date="2021" name="Sci. Rep.">
        <title>Genome sequencing of the multicellular alga Astrephomene provides insights into convergent evolution of germ-soma differentiation.</title>
        <authorList>
            <person name="Yamashita S."/>
            <person name="Yamamoto K."/>
            <person name="Matsuzaki R."/>
            <person name="Suzuki S."/>
            <person name="Yamaguchi H."/>
            <person name="Hirooka S."/>
            <person name="Minakuchi Y."/>
            <person name="Miyagishima S."/>
            <person name="Kawachi M."/>
            <person name="Toyoda A."/>
            <person name="Nozaki H."/>
        </authorList>
    </citation>
    <scope>NUCLEOTIDE SEQUENCE [LARGE SCALE GENOMIC DNA]</scope>
    <source>
        <strain evidence="12 13">NIES-4017</strain>
    </source>
</reference>
<feature type="non-terminal residue" evidence="12">
    <location>
        <position position="1"/>
    </location>
</feature>
<dbReference type="FunFam" id="3.40.140.70:FF:000001">
    <property type="entry name" value="Ubiquitin-like modifier-activating enzyme atg7"/>
    <property type="match status" value="1"/>
</dbReference>
<dbReference type="EMBL" id="BMAR01000001">
    <property type="protein sequence ID" value="GFR41415.1"/>
    <property type="molecule type" value="Genomic_DNA"/>
</dbReference>
<feature type="region of interest" description="Disordered" evidence="10">
    <location>
        <begin position="187"/>
        <end position="236"/>
    </location>
</feature>
<accession>A0AAD3DGL4</accession>
<feature type="compositionally biased region" description="Pro residues" evidence="10">
    <location>
        <begin position="211"/>
        <end position="220"/>
    </location>
</feature>
<evidence type="ECO:0000256" key="4">
    <source>
        <dbReference type="ARBA" id="ARBA00022448"/>
    </source>
</evidence>
<dbReference type="InterPro" id="IPR032197">
    <property type="entry name" value="Atg7_N"/>
</dbReference>
<feature type="region of interest" description="Disordered" evidence="10">
    <location>
        <begin position="278"/>
        <end position="317"/>
    </location>
</feature>